<dbReference type="KEGG" id="psl:Psta_0440"/>
<reference evidence="2 3" key="1">
    <citation type="journal article" date="2009" name="Stand. Genomic Sci.">
        <title>Complete genome sequence of Pirellula staleyi type strain (ATCC 27377).</title>
        <authorList>
            <person name="Clum A."/>
            <person name="Tindall B.J."/>
            <person name="Sikorski J."/>
            <person name="Ivanova N."/>
            <person name="Mavrommatis K."/>
            <person name="Lucas S."/>
            <person name="Glavina del Rio T."/>
            <person name="Nolan M."/>
            <person name="Chen F."/>
            <person name="Tice H."/>
            <person name="Pitluck S."/>
            <person name="Cheng J.F."/>
            <person name="Chertkov O."/>
            <person name="Brettin T."/>
            <person name="Han C."/>
            <person name="Detter J.C."/>
            <person name="Kuske C."/>
            <person name="Bruce D."/>
            <person name="Goodwin L."/>
            <person name="Ovchinikova G."/>
            <person name="Pati A."/>
            <person name="Mikhailova N."/>
            <person name="Chen A."/>
            <person name="Palaniappan K."/>
            <person name="Land M."/>
            <person name="Hauser L."/>
            <person name="Chang Y.J."/>
            <person name="Jeffries C.D."/>
            <person name="Chain P."/>
            <person name="Rohde M."/>
            <person name="Goker M."/>
            <person name="Bristow J."/>
            <person name="Eisen J.A."/>
            <person name="Markowitz V."/>
            <person name="Hugenholtz P."/>
            <person name="Kyrpides N.C."/>
            <person name="Klenk H.P."/>
            <person name="Lapidus A."/>
        </authorList>
    </citation>
    <scope>NUCLEOTIDE SEQUENCE [LARGE SCALE GENOMIC DNA]</scope>
    <source>
        <strain evidence="3">ATCC 27377 / DSM 6068 / ICPB 4128</strain>
    </source>
</reference>
<evidence type="ECO:0000256" key="1">
    <source>
        <dbReference type="SAM" id="Phobius"/>
    </source>
</evidence>
<keyword evidence="1" id="KW-1133">Transmembrane helix</keyword>
<evidence type="ECO:0000313" key="3">
    <source>
        <dbReference type="Proteomes" id="UP000001887"/>
    </source>
</evidence>
<dbReference type="OrthoDB" id="5520854at2"/>
<keyword evidence="1" id="KW-0472">Membrane</keyword>
<dbReference type="AlphaFoldDB" id="D2R398"/>
<protein>
    <submittedName>
        <fullName evidence="2">Uncharacterized protein</fullName>
    </submittedName>
</protein>
<evidence type="ECO:0000313" key="2">
    <source>
        <dbReference type="EMBL" id="ADB15129.1"/>
    </source>
</evidence>
<dbReference type="HOGENOM" id="CLU_1546207_0_0_0"/>
<name>D2R398_PIRSD</name>
<proteinExistence type="predicted"/>
<feature type="transmembrane region" description="Helical" evidence="1">
    <location>
        <begin position="34"/>
        <end position="56"/>
    </location>
</feature>
<keyword evidence="1" id="KW-0812">Transmembrane</keyword>
<dbReference type="EMBL" id="CP001848">
    <property type="protein sequence ID" value="ADB15129.1"/>
    <property type="molecule type" value="Genomic_DNA"/>
</dbReference>
<organism evidence="2 3">
    <name type="scientific">Pirellula staleyi (strain ATCC 27377 / DSM 6068 / ICPB 4128)</name>
    <name type="common">Pirella staleyi</name>
    <dbReference type="NCBI Taxonomy" id="530564"/>
    <lineage>
        <taxon>Bacteria</taxon>
        <taxon>Pseudomonadati</taxon>
        <taxon>Planctomycetota</taxon>
        <taxon>Planctomycetia</taxon>
        <taxon>Pirellulales</taxon>
        <taxon>Pirellulaceae</taxon>
        <taxon>Pirellula</taxon>
    </lineage>
</organism>
<keyword evidence="3" id="KW-1185">Reference proteome</keyword>
<accession>D2R398</accession>
<sequence>MFTLFDLIRLIAAVGGAVVLGSTGWNAFGILGCVVGIPIGFVLGATIGQMPLIVCLRWISRRFERMTDEQLVGELHDPACLTPNILLLELNRRGSDIECELSFVQSLLASDEMHRRTAGWAALTSAFPELVGRIPGYNPTATTAECKVKCKPLLNATEQSGEPEPPITRDLKS</sequence>
<dbReference type="eggNOG" id="ENOG502ZN4Z">
    <property type="taxonomic scope" value="Bacteria"/>
</dbReference>
<gene>
    <name evidence="2" type="ordered locus">Psta_0440</name>
</gene>
<feature type="transmembrane region" description="Helical" evidence="1">
    <location>
        <begin position="7"/>
        <end position="28"/>
    </location>
</feature>
<dbReference type="STRING" id="530564.Psta_0440"/>
<dbReference type="Proteomes" id="UP000001887">
    <property type="component" value="Chromosome"/>
</dbReference>